<dbReference type="EMBL" id="PENG01000001">
    <property type="protein sequence ID" value="PJI26705.1"/>
    <property type="molecule type" value="Genomic_DNA"/>
</dbReference>
<comment type="caution">
    <text evidence="1">The sequence shown here is derived from an EMBL/GenBank/DDBJ whole genome shotgun (WGS) entry which is preliminary data.</text>
</comment>
<proteinExistence type="predicted"/>
<name>A0A2M8TRZ1_PREIN</name>
<protein>
    <submittedName>
        <fullName evidence="1">Uncharacterized protein</fullName>
    </submittedName>
</protein>
<reference evidence="1 2" key="1">
    <citation type="submission" date="2017-11" db="EMBL/GenBank/DDBJ databases">
        <title>Genome sequencing of Prevotella intermedia KCOM 2832.</title>
        <authorList>
            <person name="Kook J.-K."/>
            <person name="Park S.-N."/>
            <person name="Lim Y.K."/>
        </authorList>
    </citation>
    <scope>NUCLEOTIDE SEQUENCE [LARGE SCALE GENOMIC DNA]</scope>
    <source>
        <strain evidence="1 2">KCOM 2832</strain>
    </source>
</reference>
<gene>
    <name evidence="1" type="ORF">CTM58_00460</name>
</gene>
<evidence type="ECO:0000313" key="1">
    <source>
        <dbReference type="EMBL" id="PJI26705.1"/>
    </source>
</evidence>
<sequence length="78" mass="9024">MNSILLAKAFSSFILANTALRLNLLLVEKSRLYVIKARKKQKKEATATMFRCSGFRYVLYHFCFKAGAVCYYKKMLDS</sequence>
<dbReference type="AlphaFoldDB" id="A0A2M8TRZ1"/>
<accession>A0A2M8TRZ1</accession>
<evidence type="ECO:0000313" key="2">
    <source>
        <dbReference type="Proteomes" id="UP000229884"/>
    </source>
</evidence>
<organism evidence="1 2">
    <name type="scientific">Prevotella intermedia</name>
    <dbReference type="NCBI Taxonomy" id="28131"/>
    <lineage>
        <taxon>Bacteria</taxon>
        <taxon>Pseudomonadati</taxon>
        <taxon>Bacteroidota</taxon>
        <taxon>Bacteroidia</taxon>
        <taxon>Bacteroidales</taxon>
        <taxon>Prevotellaceae</taxon>
        <taxon>Prevotella</taxon>
    </lineage>
</organism>
<dbReference type="Proteomes" id="UP000229884">
    <property type="component" value="Unassembled WGS sequence"/>
</dbReference>